<dbReference type="GO" id="GO:0016787">
    <property type="term" value="F:hydrolase activity"/>
    <property type="evidence" value="ECO:0007669"/>
    <property type="project" value="UniProtKB-KW"/>
</dbReference>
<dbReference type="InterPro" id="IPR050955">
    <property type="entry name" value="Plant_Biomass_Hydrol_Est"/>
</dbReference>
<dbReference type="Gene3D" id="3.40.50.1820">
    <property type="entry name" value="alpha/beta hydrolase"/>
    <property type="match status" value="1"/>
</dbReference>
<dbReference type="OrthoDB" id="9764953at2"/>
<dbReference type="AlphaFoldDB" id="A0A518CZC7"/>
<dbReference type="EMBL" id="CP036290">
    <property type="protein sequence ID" value="QDU84588.1"/>
    <property type="molecule type" value="Genomic_DNA"/>
</dbReference>
<dbReference type="RefSeq" id="WP_145186404.1">
    <property type="nucleotide sequence ID" value="NZ_CP036290.1"/>
</dbReference>
<evidence type="ECO:0000256" key="2">
    <source>
        <dbReference type="ARBA" id="ARBA00022801"/>
    </source>
</evidence>
<sequence length="470" mass="50723" precursor="true">MTLWKLVVPFAAVLGGAMALAAPVTTPFRSAASCAVDERDGRTDPGPLAPFVAELLAEAVDLRDAPARLARAQELAARDDVSLEQWLAAARAFAPLAGPAREPGPYTERAELWVEGRAESTELHVVVPPDDGRTGPRPLLVALHGAGGNGPQEAATWRGVAAELGALLLAPTEAGDNVGYASSTRESAAVLAAIRWARRHHDVDENRIWITGFSRGGHLCWDVALRHPGLFAAAAPMAGGPRLTLENGANSLRLVENLDGLPTLALAGALDDPALVWTLGRIGVLLERFEVSGAEVRLLDGTGHAFAPLAHADWADWFAARVRDPWPTRVVRLSARAGESRRAWLEIMAFGKDVEETFQPRITVRKGEELSDAELRTKIDELARERTARVVAERGDDGVVRIESENATEARLLVPAEWIDEKGRVAVKSGSSTKRLRTEPDVAVLLADFVEHFDRTRLPVAEVVVKLKSR</sequence>
<organism evidence="4 5">
    <name type="scientific">Rohdeia mirabilis</name>
    <dbReference type="NCBI Taxonomy" id="2528008"/>
    <lineage>
        <taxon>Bacteria</taxon>
        <taxon>Pseudomonadati</taxon>
        <taxon>Planctomycetota</taxon>
        <taxon>Planctomycetia</taxon>
        <taxon>Planctomycetia incertae sedis</taxon>
        <taxon>Rohdeia</taxon>
    </lineage>
</organism>
<name>A0A518CZC7_9BACT</name>
<reference evidence="4 5" key="1">
    <citation type="submission" date="2019-02" db="EMBL/GenBank/DDBJ databases">
        <title>Deep-cultivation of Planctomycetes and their phenomic and genomic characterization uncovers novel biology.</title>
        <authorList>
            <person name="Wiegand S."/>
            <person name="Jogler M."/>
            <person name="Boedeker C."/>
            <person name="Pinto D."/>
            <person name="Vollmers J."/>
            <person name="Rivas-Marin E."/>
            <person name="Kohn T."/>
            <person name="Peeters S.H."/>
            <person name="Heuer A."/>
            <person name="Rast P."/>
            <person name="Oberbeckmann S."/>
            <person name="Bunk B."/>
            <person name="Jeske O."/>
            <person name="Meyerdierks A."/>
            <person name="Storesund J.E."/>
            <person name="Kallscheuer N."/>
            <person name="Luecker S."/>
            <person name="Lage O.M."/>
            <person name="Pohl T."/>
            <person name="Merkel B.J."/>
            <person name="Hornburger P."/>
            <person name="Mueller R.-W."/>
            <person name="Bruemmer F."/>
            <person name="Labrenz M."/>
            <person name="Spormann A.M."/>
            <person name="Op den Camp H."/>
            <person name="Overmann J."/>
            <person name="Amann R."/>
            <person name="Jetten M.S.M."/>
            <person name="Mascher T."/>
            <person name="Medema M.H."/>
            <person name="Devos D.P."/>
            <person name="Kaster A.-K."/>
            <person name="Ovreas L."/>
            <person name="Rohde M."/>
            <person name="Galperin M.Y."/>
            <person name="Jogler C."/>
        </authorList>
    </citation>
    <scope>NUCLEOTIDE SEQUENCE [LARGE SCALE GENOMIC DNA]</scope>
    <source>
        <strain evidence="4 5">Pla163</strain>
    </source>
</reference>
<feature type="signal peptide" evidence="3">
    <location>
        <begin position="1"/>
        <end position="21"/>
    </location>
</feature>
<accession>A0A518CZC7</accession>
<keyword evidence="1 3" id="KW-0732">Signal</keyword>
<evidence type="ECO:0000256" key="3">
    <source>
        <dbReference type="SAM" id="SignalP"/>
    </source>
</evidence>
<dbReference type="PANTHER" id="PTHR43037">
    <property type="entry name" value="UNNAMED PRODUCT-RELATED"/>
    <property type="match status" value="1"/>
</dbReference>
<keyword evidence="5" id="KW-1185">Reference proteome</keyword>
<gene>
    <name evidence="4" type="ORF">Pla163_16990</name>
</gene>
<evidence type="ECO:0000313" key="4">
    <source>
        <dbReference type="EMBL" id="QDU84588.1"/>
    </source>
</evidence>
<evidence type="ECO:0000256" key="1">
    <source>
        <dbReference type="ARBA" id="ARBA00022729"/>
    </source>
</evidence>
<protein>
    <submittedName>
        <fullName evidence="4">Alpha/beta hydrolase family protein</fullName>
    </submittedName>
</protein>
<keyword evidence="2 4" id="KW-0378">Hydrolase</keyword>
<dbReference type="InterPro" id="IPR029058">
    <property type="entry name" value="AB_hydrolase_fold"/>
</dbReference>
<proteinExistence type="predicted"/>
<dbReference type="PANTHER" id="PTHR43037:SF5">
    <property type="entry name" value="FERULOYL ESTERASE"/>
    <property type="match status" value="1"/>
</dbReference>
<dbReference type="Proteomes" id="UP000319342">
    <property type="component" value="Chromosome"/>
</dbReference>
<feature type="chain" id="PRO_5021782732" evidence="3">
    <location>
        <begin position="22"/>
        <end position="470"/>
    </location>
</feature>
<evidence type="ECO:0000313" key="5">
    <source>
        <dbReference type="Proteomes" id="UP000319342"/>
    </source>
</evidence>
<dbReference type="SUPFAM" id="SSF53474">
    <property type="entry name" value="alpha/beta-Hydrolases"/>
    <property type="match status" value="1"/>
</dbReference>